<feature type="transmembrane region" description="Helical" evidence="8">
    <location>
        <begin position="290"/>
        <end position="310"/>
    </location>
</feature>
<dbReference type="Pfam" id="PF00654">
    <property type="entry name" value="Voltage_CLC"/>
    <property type="match status" value="1"/>
</dbReference>
<feature type="transmembrane region" description="Helical" evidence="8">
    <location>
        <begin position="227"/>
        <end position="247"/>
    </location>
</feature>
<evidence type="ECO:0000256" key="4">
    <source>
        <dbReference type="ARBA" id="ARBA00022989"/>
    </source>
</evidence>
<dbReference type="Proteomes" id="UP000238762">
    <property type="component" value="Unassembled WGS sequence"/>
</dbReference>
<keyword evidence="7" id="KW-0868">Chloride</keyword>
<dbReference type="PANTHER" id="PTHR45711">
    <property type="entry name" value="CHLORIDE CHANNEL PROTEIN"/>
    <property type="match status" value="1"/>
</dbReference>
<evidence type="ECO:0000313" key="10">
    <source>
        <dbReference type="Proteomes" id="UP000238762"/>
    </source>
</evidence>
<feature type="transmembrane region" description="Helical" evidence="8">
    <location>
        <begin position="15"/>
        <end position="35"/>
    </location>
</feature>
<comment type="subcellular location">
    <subcellularLocation>
        <location evidence="1">Membrane</location>
        <topology evidence="1">Multi-pass membrane protein</topology>
    </subcellularLocation>
</comment>
<dbReference type="InterPro" id="IPR001807">
    <property type="entry name" value="ClC"/>
</dbReference>
<gene>
    <name evidence="9" type="ORF">C7B64_01795</name>
</gene>
<organism evidence="9 10">
    <name type="scientific">Merismopedia glauca CCAP 1448/3</name>
    <dbReference type="NCBI Taxonomy" id="1296344"/>
    <lineage>
        <taxon>Bacteria</taxon>
        <taxon>Bacillati</taxon>
        <taxon>Cyanobacteriota</taxon>
        <taxon>Cyanophyceae</taxon>
        <taxon>Synechococcales</taxon>
        <taxon>Merismopediaceae</taxon>
        <taxon>Merismopedia</taxon>
    </lineage>
</organism>
<protein>
    <submittedName>
        <fullName evidence="9">Chloride channel protein</fullName>
    </submittedName>
</protein>
<keyword evidence="10" id="KW-1185">Reference proteome</keyword>
<dbReference type="SUPFAM" id="SSF81340">
    <property type="entry name" value="Clc chloride channel"/>
    <property type="match status" value="1"/>
</dbReference>
<keyword evidence="5" id="KW-0406">Ion transport</keyword>
<feature type="transmembrane region" description="Helical" evidence="8">
    <location>
        <begin position="188"/>
        <end position="215"/>
    </location>
</feature>
<evidence type="ECO:0000313" key="9">
    <source>
        <dbReference type="EMBL" id="PSB04908.1"/>
    </source>
</evidence>
<evidence type="ECO:0000256" key="8">
    <source>
        <dbReference type="SAM" id="Phobius"/>
    </source>
</evidence>
<dbReference type="PRINTS" id="PR00762">
    <property type="entry name" value="CLCHANNEL"/>
</dbReference>
<keyword evidence="4 8" id="KW-1133">Transmembrane helix</keyword>
<keyword evidence="2" id="KW-0813">Transport</keyword>
<sequence length="311" mass="32222">MWLEMWRRSVNEYTFPWIALPIIGIAAGLLSGWLVERVAREASGSGIPQVKAALAYVPIALDLRVALVKLVSTSLSLGSGLALGRQGPTVQIGAALAAQLSNWTATSPAYRRQLLAAGAAAGLAAGFNAPIAGVLFAIEELLQDLSDVTLGTAILAAFVGGVVSRLLGGRGLIPELDGIDTSFSVVDIPFLLVLGLIAGLLGGLFSRGILASLAINRHFLRTWTLPWRMALAGGMTGVIIALLPPLLRRSSELQDVLVIGNMDWQLRAIALISQFCLIAIAYGSGAPGGLFAPCLILGSALGGLVVTGVVG</sequence>
<proteinExistence type="predicted"/>
<reference evidence="9 10" key="2">
    <citation type="submission" date="2018-03" db="EMBL/GenBank/DDBJ databases">
        <title>The ancient ancestry and fast evolution of plastids.</title>
        <authorList>
            <person name="Moore K.R."/>
            <person name="Magnabosco C."/>
            <person name="Momper L."/>
            <person name="Gold D.A."/>
            <person name="Bosak T."/>
            <person name="Fournier G.P."/>
        </authorList>
    </citation>
    <scope>NUCLEOTIDE SEQUENCE [LARGE SCALE GENOMIC DNA]</scope>
    <source>
        <strain evidence="9 10">CCAP 1448/3</strain>
    </source>
</reference>
<dbReference type="GO" id="GO:0005886">
    <property type="term" value="C:plasma membrane"/>
    <property type="evidence" value="ECO:0007669"/>
    <property type="project" value="TreeGrafter"/>
</dbReference>
<dbReference type="GO" id="GO:0005247">
    <property type="term" value="F:voltage-gated chloride channel activity"/>
    <property type="evidence" value="ECO:0007669"/>
    <property type="project" value="TreeGrafter"/>
</dbReference>
<feature type="transmembrane region" description="Helical" evidence="8">
    <location>
        <begin position="150"/>
        <end position="167"/>
    </location>
</feature>
<evidence type="ECO:0000256" key="7">
    <source>
        <dbReference type="ARBA" id="ARBA00023214"/>
    </source>
</evidence>
<evidence type="ECO:0000256" key="6">
    <source>
        <dbReference type="ARBA" id="ARBA00023136"/>
    </source>
</evidence>
<keyword evidence="6 8" id="KW-0472">Membrane</keyword>
<name>A0A2T1C9R5_9CYAN</name>
<keyword evidence="3 8" id="KW-0812">Transmembrane</keyword>
<feature type="transmembrane region" description="Helical" evidence="8">
    <location>
        <begin position="114"/>
        <end position="138"/>
    </location>
</feature>
<evidence type="ECO:0000256" key="1">
    <source>
        <dbReference type="ARBA" id="ARBA00004141"/>
    </source>
</evidence>
<dbReference type="AlphaFoldDB" id="A0A2T1C9R5"/>
<feature type="non-terminal residue" evidence="9">
    <location>
        <position position="311"/>
    </location>
</feature>
<comment type="caution">
    <text evidence="9">The sequence shown here is derived from an EMBL/GenBank/DDBJ whole genome shotgun (WGS) entry which is preliminary data.</text>
</comment>
<evidence type="ECO:0000256" key="3">
    <source>
        <dbReference type="ARBA" id="ARBA00022692"/>
    </source>
</evidence>
<dbReference type="PANTHER" id="PTHR45711:SF10">
    <property type="entry name" value="CHLORIDE CHANNEL PROTEIN"/>
    <property type="match status" value="1"/>
</dbReference>
<reference evidence="9 10" key="1">
    <citation type="submission" date="2018-02" db="EMBL/GenBank/DDBJ databases">
        <authorList>
            <person name="Cohen D.B."/>
            <person name="Kent A.D."/>
        </authorList>
    </citation>
    <scope>NUCLEOTIDE SEQUENCE [LARGE SCALE GENOMIC DNA]</scope>
    <source>
        <strain evidence="9 10">CCAP 1448/3</strain>
    </source>
</reference>
<dbReference type="EMBL" id="PVWJ01000006">
    <property type="protein sequence ID" value="PSB04908.1"/>
    <property type="molecule type" value="Genomic_DNA"/>
</dbReference>
<accession>A0A2T1C9R5</accession>
<dbReference type="Gene3D" id="1.10.3080.10">
    <property type="entry name" value="Clc chloride channel"/>
    <property type="match status" value="1"/>
</dbReference>
<dbReference type="InterPro" id="IPR014743">
    <property type="entry name" value="Cl-channel_core"/>
</dbReference>
<feature type="transmembrane region" description="Helical" evidence="8">
    <location>
        <begin position="268"/>
        <end position="284"/>
    </location>
</feature>
<evidence type="ECO:0000256" key="5">
    <source>
        <dbReference type="ARBA" id="ARBA00023065"/>
    </source>
</evidence>
<evidence type="ECO:0000256" key="2">
    <source>
        <dbReference type="ARBA" id="ARBA00022448"/>
    </source>
</evidence>